<protein>
    <submittedName>
        <fullName evidence="1">M23 family metallopeptidase</fullName>
    </submittedName>
</protein>
<gene>
    <name evidence="1" type="ORF">E5329_06870</name>
</gene>
<reference evidence="1" key="1">
    <citation type="submission" date="2019-04" db="EMBL/GenBank/DDBJ databases">
        <title>Microbes associate with the intestines of laboratory mice.</title>
        <authorList>
            <person name="Navarre W."/>
            <person name="Wong E."/>
            <person name="Huang K."/>
            <person name="Tropini C."/>
            <person name="Ng K."/>
            <person name="Yu B."/>
        </authorList>
    </citation>
    <scope>NUCLEOTIDE SEQUENCE</scope>
    <source>
        <strain evidence="1">NM01_1-7b</strain>
    </source>
</reference>
<comment type="caution">
    <text evidence="1">The sequence shown here is derived from an EMBL/GenBank/DDBJ whole genome shotgun (WGS) entry which is preliminary data.</text>
</comment>
<keyword evidence="2" id="KW-1185">Reference proteome</keyword>
<accession>A0AC61RY88</accession>
<evidence type="ECO:0000313" key="2">
    <source>
        <dbReference type="Proteomes" id="UP000304953"/>
    </source>
</evidence>
<proteinExistence type="predicted"/>
<dbReference type="Proteomes" id="UP000304953">
    <property type="component" value="Unassembled WGS sequence"/>
</dbReference>
<name>A0AC61RY88_9FIRM</name>
<dbReference type="EMBL" id="SRYA01000011">
    <property type="protein sequence ID" value="TGY96940.1"/>
    <property type="molecule type" value="Genomic_DNA"/>
</dbReference>
<organism evidence="1 2">
    <name type="scientific">Petralouisia muris</name>
    <dbReference type="NCBI Taxonomy" id="3032872"/>
    <lineage>
        <taxon>Bacteria</taxon>
        <taxon>Bacillati</taxon>
        <taxon>Bacillota</taxon>
        <taxon>Clostridia</taxon>
        <taxon>Lachnospirales</taxon>
        <taxon>Lachnospiraceae</taxon>
        <taxon>Petralouisia</taxon>
    </lineage>
</organism>
<sequence length="323" mass="37917">MKKQVWIWLLILTAMVCFLISLTGQIQQFAKLSSLLAEEDIRELLRQQKIPTELFETFCGYEKDSEYSRYDYMLGYLFTEQEGQRELEEYLELLYQYQKSKIQELSEMEQAVWKDLEYFPVPLSPKDSSLVTSFENSWMFDRNYGGNRGHEGTDIMASFNERGHYPVISMTDGTVEKVGWLKLGGYRIGIRAPNGGYFYYAHLYDYAREFQEGEEIKAGELLGFMGDSGYGEEEGTVGKFAVHLHLGIYVNDKNGSEVSVNPYWVLKWLEEKRLNYQFSQEEKRLNDQFSQEEKRLNDQFSQEEKRLSYQFSREEAENADQIG</sequence>
<evidence type="ECO:0000313" key="1">
    <source>
        <dbReference type="EMBL" id="TGY96940.1"/>
    </source>
</evidence>